<dbReference type="PIRSF" id="PIRSF038800">
    <property type="entry name" value="KYNU"/>
    <property type="match status" value="1"/>
</dbReference>
<reference evidence="7 8" key="2">
    <citation type="journal article" date="2012" name="Stand. Genomic Sci.">
        <title>Complete genome sequence of the moderately thermophilic mineral-sulfide-oxidizing firmicute Sulfobacillus acidophilus type strain (NAL(T)).</title>
        <authorList>
            <person name="Anderson I."/>
            <person name="Chertkov O."/>
            <person name="Chen A."/>
            <person name="Saunders E."/>
            <person name="Lapidus A."/>
            <person name="Nolan M."/>
            <person name="Lucas S."/>
            <person name="Hammon N."/>
            <person name="Deshpande S."/>
            <person name="Cheng J.F."/>
            <person name="Han C."/>
            <person name="Tapia R."/>
            <person name="Goodwin L.A."/>
            <person name="Pitluck S."/>
            <person name="Liolios K."/>
            <person name="Pagani I."/>
            <person name="Ivanova N."/>
            <person name="Mikhailova N."/>
            <person name="Pati A."/>
            <person name="Palaniappan K."/>
            <person name="Land M."/>
            <person name="Pan C."/>
            <person name="Rohde M."/>
            <person name="Pukall R."/>
            <person name="Goker M."/>
            <person name="Detter J.C."/>
            <person name="Woyke T."/>
            <person name="Bristow J."/>
            <person name="Eisen J.A."/>
            <person name="Markowitz V."/>
            <person name="Hugenholtz P."/>
            <person name="Kyrpides N.C."/>
            <person name="Klenk H.P."/>
            <person name="Mavromatis K."/>
        </authorList>
    </citation>
    <scope>NUCLEOTIDE SEQUENCE [LARGE SCALE GENOMIC DNA]</scope>
    <source>
        <strain evidence="8">ATCC 700253 / DSM 10332 / NAL</strain>
    </source>
</reference>
<dbReference type="EMBL" id="CP003179">
    <property type="protein sequence ID" value="AEW03653.1"/>
    <property type="molecule type" value="Genomic_DNA"/>
</dbReference>
<comment type="catalytic activity">
    <reaction evidence="4 6">
        <text>L-kynurenine + H2O = anthranilate + L-alanine + H(+)</text>
        <dbReference type="Rhea" id="RHEA:16813"/>
        <dbReference type="ChEBI" id="CHEBI:15377"/>
        <dbReference type="ChEBI" id="CHEBI:15378"/>
        <dbReference type="ChEBI" id="CHEBI:16567"/>
        <dbReference type="ChEBI" id="CHEBI:57959"/>
        <dbReference type="ChEBI" id="CHEBI:57972"/>
        <dbReference type="EC" id="3.7.1.3"/>
    </reaction>
</comment>
<dbReference type="Proteomes" id="UP000005439">
    <property type="component" value="Chromosome"/>
</dbReference>
<comment type="pathway">
    <text evidence="4 6">Amino-acid degradation; L-kynurenine degradation; L-alanine and anthranilate from L-kynurenine: step 1/1.</text>
</comment>
<protein>
    <recommendedName>
        <fullName evidence="4 5">Kynureninase</fullName>
        <ecNumber evidence="4 5">3.7.1.3</ecNumber>
    </recommendedName>
    <alternativeName>
        <fullName evidence="4">L-kynurenine hydrolase</fullName>
    </alternativeName>
</protein>
<name>G8TVL4_SULAD</name>
<evidence type="ECO:0000256" key="6">
    <source>
        <dbReference type="PIRNR" id="PIRNR038800"/>
    </source>
</evidence>
<keyword evidence="2 4" id="KW-0378">Hydrolase</keyword>
<dbReference type="Gene3D" id="3.90.1150.10">
    <property type="entry name" value="Aspartate Aminotransferase, domain 1"/>
    <property type="match status" value="1"/>
</dbReference>
<dbReference type="GO" id="GO:0097053">
    <property type="term" value="P:L-kynurenine catabolic process"/>
    <property type="evidence" value="ECO:0007669"/>
    <property type="project" value="UniProtKB-UniRule"/>
</dbReference>
<dbReference type="Pfam" id="PF22580">
    <property type="entry name" value="KYNU_C"/>
    <property type="match status" value="1"/>
</dbReference>
<dbReference type="InterPro" id="IPR015421">
    <property type="entry name" value="PyrdxlP-dep_Trfase_major"/>
</dbReference>
<dbReference type="InterPro" id="IPR015424">
    <property type="entry name" value="PyrdxlP-dep_Trfase"/>
</dbReference>
<feature type="modified residue" description="N6-(pyridoxal phosphate)lysine" evidence="4">
    <location>
        <position position="236"/>
    </location>
</feature>
<dbReference type="KEGG" id="sap:Sulac_0080"/>
<accession>G8TVL4</accession>
<feature type="binding site" evidence="4">
    <location>
        <position position="102"/>
    </location>
    <ligand>
        <name>pyridoxal 5'-phosphate</name>
        <dbReference type="ChEBI" id="CHEBI:597326"/>
    </ligand>
</feature>
<dbReference type="NCBIfam" id="TIGR01814">
    <property type="entry name" value="kynureninase"/>
    <property type="match status" value="1"/>
</dbReference>
<comment type="pathway">
    <text evidence="4 6">Cofactor biosynthesis; NAD(+) biosynthesis; quinolinate from L-kynurenine: step 2/3.</text>
</comment>
<dbReference type="InterPro" id="IPR015422">
    <property type="entry name" value="PyrdxlP-dep_Trfase_small"/>
</dbReference>
<comment type="function">
    <text evidence="4 6">Catalyzes the cleavage of L-kynurenine (L-Kyn) and L-3-hydroxykynurenine (L-3OHKyn) into anthranilic acid (AA) and 3-hydroxyanthranilic acid (3-OHAA), respectively.</text>
</comment>
<keyword evidence="8" id="KW-1185">Reference proteome</keyword>
<evidence type="ECO:0000256" key="3">
    <source>
        <dbReference type="ARBA" id="ARBA00022898"/>
    </source>
</evidence>
<dbReference type="GO" id="GO:0009435">
    <property type="term" value="P:NAD+ biosynthetic process"/>
    <property type="evidence" value="ECO:0007669"/>
    <property type="project" value="UniProtKB-UniRule"/>
</dbReference>
<organism evidence="7 8">
    <name type="scientific">Sulfobacillus acidophilus (strain ATCC 700253 / DSM 10332 / NAL)</name>
    <dbReference type="NCBI Taxonomy" id="679936"/>
    <lineage>
        <taxon>Bacteria</taxon>
        <taxon>Bacillati</taxon>
        <taxon>Bacillota</taxon>
        <taxon>Clostridia</taxon>
        <taxon>Eubacteriales</taxon>
        <taxon>Clostridiales Family XVII. Incertae Sedis</taxon>
        <taxon>Sulfobacillus</taxon>
    </lineage>
</organism>
<dbReference type="SUPFAM" id="SSF53383">
    <property type="entry name" value="PLP-dependent transferases"/>
    <property type="match status" value="1"/>
</dbReference>
<dbReference type="PATRIC" id="fig|679936.5.peg.87"/>
<evidence type="ECO:0000256" key="4">
    <source>
        <dbReference type="HAMAP-Rule" id="MF_01970"/>
    </source>
</evidence>
<proteinExistence type="inferred from homology"/>
<comment type="catalytic activity">
    <reaction evidence="6">
        <text>3-hydroxy-L-kynurenine + H2O = 3-hydroxyanthranilate + L-alanine + H(+)</text>
        <dbReference type="Rhea" id="RHEA:25143"/>
        <dbReference type="ChEBI" id="CHEBI:15377"/>
        <dbReference type="ChEBI" id="CHEBI:15378"/>
        <dbReference type="ChEBI" id="CHEBI:36559"/>
        <dbReference type="ChEBI" id="CHEBI:57972"/>
        <dbReference type="ChEBI" id="CHEBI:58125"/>
        <dbReference type="EC" id="3.7.1.3"/>
    </reaction>
</comment>
<dbReference type="PANTHER" id="PTHR14084:SF0">
    <property type="entry name" value="KYNURENINASE"/>
    <property type="match status" value="1"/>
</dbReference>
<feature type="binding site" evidence="4">
    <location>
        <position position="213"/>
    </location>
    <ligand>
        <name>pyridoxal 5'-phosphate</name>
        <dbReference type="ChEBI" id="CHEBI:597326"/>
    </ligand>
</feature>
<dbReference type="InterPro" id="IPR010111">
    <property type="entry name" value="Kynureninase"/>
</dbReference>
<dbReference type="HAMAP" id="MF_01970">
    <property type="entry name" value="Kynureninase"/>
    <property type="match status" value="1"/>
</dbReference>
<evidence type="ECO:0000313" key="7">
    <source>
        <dbReference type="EMBL" id="AEW03653.1"/>
    </source>
</evidence>
<dbReference type="GO" id="GO:0019441">
    <property type="term" value="P:L-tryptophan catabolic process to kynurenine"/>
    <property type="evidence" value="ECO:0007669"/>
    <property type="project" value="TreeGrafter"/>
</dbReference>
<feature type="binding site" evidence="4">
    <location>
        <position position="210"/>
    </location>
    <ligand>
        <name>pyridoxal 5'-phosphate</name>
        <dbReference type="ChEBI" id="CHEBI:597326"/>
    </ligand>
</feature>
<dbReference type="HOGENOM" id="CLU_003433_4_0_9"/>
<dbReference type="GO" id="GO:0019805">
    <property type="term" value="P:quinolinate biosynthetic process"/>
    <property type="evidence" value="ECO:0007669"/>
    <property type="project" value="UniProtKB-UniRule"/>
</dbReference>
<keyword evidence="1 4" id="KW-0662">Pyridine nucleotide biosynthesis</keyword>
<feature type="binding site" evidence="4">
    <location>
        <position position="264"/>
    </location>
    <ligand>
        <name>pyridoxal 5'-phosphate</name>
        <dbReference type="ChEBI" id="CHEBI:597326"/>
    </ligand>
</feature>
<comment type="cofactor">
    <cofactor evidence="4 6">
        <name>pyridoxal 5'-phosphate</name>
        <dbReference type="ChEBI" id="CHEBI:597326"/>
    </cofactor>
</comment>
<dbReference type="AlphaFoldDB" id="G8TVL4"/>
<evidence type="ECO:0000256" key="1">
    <source>
        <dbReference type="ARBA" id="ARBA00022642"/>
    </source>
</evidence>
<dbReference type="GO" id="GO:0030429">
    <property type="term" value="F:kynureninase activity"/>
    <property type="evidence" value="ECO:0007669"/>
    <property type="project" value="UniProtKB-UniRule"/>
</dbReference>
<feature type="binding site" evidence="4">
    <location>
        <position position="235"/>
    </location>
    <ligand>
        <name>pyridoxal 5'-phosphate</name>
        <dbReference type="ChEBI" id="CHEBI:597326"/>
    </ligand>
</feature>
<sequence length="425" mass="47635">MSFTLSRQFAETEDRNDPLAPYRRLFPPAAERIYLAGNSLGLWSERAEQSLMAVLESWRHHGVDGWSHGPYPWFDLSERLGRLMVPLVGANPHEVIVTGSTTVNLHQLLATFYRPRGRRIKILTDSLAFPSDIYAIKSHITLHGLTVEEALIEVASPDGLTLDENAVIQAMTDDVALVILPSVLFVSGQRLDMATLTAAAHDRGILIGFDLAHSVGIMPHQLSAWGVDFAFWCTYKYLNGGPGSVGALYVADRHLPKTPGLAGWFSSDKAVQFDMAHTLVPSSDAGAFQIGTPHILSLAPLMGSLEMFREIPIETIRDKSLRLTRYLMDLVNHRLADRGFRIVTPLQDARRGGHVALAHPDAIRISKALKARQVIPDYRPPRIIRLAPSPLYTTYQDVWDTVNHLWEIMEYREYERYSPEREVVS</sequence>
<evidence type="ECO:0000256" key="5">
    <source>
        <dbReference type="NCBIfam" id="TIGR01814"/>
    </source>
</evidence>
<dbReference type="UniPathway" id="UPA00253">
    <property type="reaction ID" value="UER00329"/>
</dbReference>
<dbReference type="UniPathway" id="UPA00334">
    <property type="reaction ID" value="UER00455"/>
</dbReference>
<feature type="binding site" evidence="4">
    <location>
        <begin position="129"/>
        <end position="132"/>
    </location>
    <ligand>
        <name>pyridoxal 5'-phosphate</name>
        <dbReference type="ChEBI" id="CHEBI:597326"/>
    </ligand>
</feature>
<comment type="subunit">
    <text evidence="4 6">Homodimer.</text>
</comment>
<dbReference type="PANTHER" id="PTHR14084">
    <property type="entry name" value="KYNURENINASE"/>
    <property type="match status" value="1"/>
</dbReference>
<dbReference type="Gene3D" id="3.40.640.10">
    <property type="entry name" value="Type I PLP-dependent aspartate aminotransferase-like (Major domain)"/>
    <property type="match status" value="1"/>
</dbReference>
<dbReference type="GO" id="GO:0005737">
    <property type="term" value="C:cytoplasm"/>
    <property type="evidence" value="ECO:0007669"/>
    <property type="project" value="UniProtKB-UniRule"/>
</dbReference>
<dbReference type="GO" id="GO:0030170">
    <property type="term" value="F:pyridoxal phosphate binding"/>
    <property type="evidence" value="ECO:0007669"/>
    <property type="project" value="UniProtKB-UniRule"/>
</dbReference>
<dbReference type="GO" id="GO:0043420">
    <property type="term" value="P:anthranilate metabolic process"/>
    <property type="evidence" value="ECO:0007669"/>
    <property type="project" value="TreeGrafter"/>
</dbReference>
<comment type="caution">
    <text evidence="4">Lacks conserved residue(s) required for the propagation of feature annotation.</text>
</comment>
<feature type="binding site" evidence="4">
    <location>
        <position position="292"/>
    </location>
    <ligand>
        <name>pyridoxal 5'-phosphate</name>
        <dbReference type="ChEBI" id="CHEBI:597326"/>
    </ligand>
</feature>
<keyword evidence="3 4" id="KW-0663">Pyridoxal phosphate</keyword>
<gene>
    <name evidence="4" type="primary">kynU</name>
    <name evidence="7" type="ordered locus">Sulac_0080</name>
</gene>
<dbReference type="EC" id="3.7.1.3" evidence="4 5"/>
<dbReference type="STRING" id="679936.Sulac_0080"/>
<evidence type="ECO:0000256" key="2">
    <source>
        <dbReference type="ARBA" id="ARBA00022801"/>
    </source>
</evidence>
<reference evidence="8" key="1">
    <citation type="submission" date="2011-12" db="EMBL/GenBank/DDBJ databases">
        <title>The complete genome of chromosome of Sulfobacillus acidophilus DSM 10332.</title>
        <authorList>
            <person name="Lucas S."/>
            <person name="Han J."/>
            <person name="Lapidus A."/>
            <person name="Bruce D."/>
            <person name="Goodwin L."/>
            <person name="Pitluck S."/>
            <person name="Peters L."/>
            <person name="Kyrpides N."/>
            <person name="Mavromatis K."/>
            <person name="Ivanova N."/>
            <person name="Mikhailova N."/>
            <person name="Chertkov O."/>
            <person name="Saunders E."/>
            <person name="Detter J.C."/>
            <person name="Tapia R."/>
            <person name="Han C."/>
            <person name="Land M."/>
            <person name="Hauser L."/>
            <person name="Markowitz V."/>
            <person name="Cheng J.-F."/>
            <person name="Hugenholtz P."/>
            <person name="Woyke T."/>
            <person name="Wu D."/>
            <person name="Pukall R."/>
            <person name="Gehrich-Schroeter G."/>
            <person name="Schneider S."/>
            <person name="Klenk H.-P."/>
            <person name="Eisen J.A."/>
        </authorList>
    </citation>
    <scope>NUCLEOTIDE SEQUENCE [LARGE SCALE GENOMIC DNA]</scope>
    <source>
        <strain evidence="8">ATCC 700253 / DSM 10332 / NAL</strain>
    </source>
</reference>
<evidence type="ECO:0000313" key="8">
    <source>
        <dbReference type="Proteomes" id="UP000005439"/>
    </source>
</evidence>
<feature type="binding site" evidence="4">
    <location>
        <position position="101"/>
    </location>
    <ligand>
        <name>pyridoxal 5'-phosphate</name>
        <dbReference type="ChEBI" id="CHEBI:597326"/>
    </ligand>
</feature>
<comment type="similarity">
    <text evidence="4 6">Belongs to the kynureninase family.</text>
</comment>